<accession>A0ABS6HGZ1</accession>
<protein>
    <submittedName>
        <fullName evidence="2">ETC complex I subunit</fullName>
    </submittedName>
</protein>
<evidence type="ECO:0000313" key="2">
    <source>
        <dbReference type="EMBL" id="MBU8546923.1"/>
    </source>
</evidence>
<name>A0ABS6HGZ1_9PROT</name>
<dbReference type="Pfam" id="PF04800">
    <property type="entry name" value="NDUS4"/>
    <property type="match status" value="1"/>
</dbReference>
<sequence>MSRDSQIARIHRQPKSAMQSGRAGAGQWLLEFAPGEKKRLDPMTGWPGSGDTQAQVKLRFATAEAAIAYAESRGWTYEVAQPPVVRADIKPKAYADNFKFGRSENWSH</sequence>
<proteinExistence type="predicted"/>
<evidence type="ECO:0000313" key="3">
    <source>
        <dbReference type="Proteomes" id="UP000689967"/>
    </source>
</evidence>
<evidence type="ECO:0000256" key="1">
    <source>
        <dbReference type="SAM" id="MobiDB-lite"/>
    </source>
</evidence>
<dbReference type="RefSeq" id="WP_216878943.1">
    <property type="nucleotide sequence ID" value="NZ_JAERQM010000010.1"/>
</dbReference>
<reference evidence="2 3" key="1">
    <citation type="submission" date="2021-01" db="EMBL/GenBank/DDBJ databases">
        <title>Roseomonas sp. nov, a bacterium isolated from an oil production mixture in Yumen Oilfield.</title>
        <authorList>
            <person name="Wu D."/>
        </authorList>
    </citation>
    <scope>NUCLEOTIDE SEQUENCE [LARGE SCALE GENOMIC DNA]</scope>
    <source>
        <strain evidence="2 3">ROY-5-3</strain>
    </source>
</reference>
<feature type="region of interest" description="Disordered" evidence="1">
    <location>
        <begin position="1"/>
        <end position="24"/>
    </location>
</feature>
<dbReference type="PANTHER" id="PTHR12219:SF8">
    <property type="entry name" value="NADH DEHYDROGENASE [UBIQUINONE] IRON-SULFUR PROTEIN 4, MITOCHONDRIAL"/>
    <property type="match status" value="1"/>
</dbReference>
<dbReference type="EMBL" id="JAERQM010000010">
    <property type="protein sequence ID" value="MBU8546923.1"/>
    <property type="molecule type" value="Genomic_DNA"/>
</dbReference>
<gene>
    <name evidence="2" type="ORF">JJQ90_24600</name>
</gene>
<comment type="caution">
    <text evidence="2">The sequence shown here is derived from an EMBL/GenBank/DDBJ whole genome shotgun (WGS) entry which is preliminary data.</text>
</comment>
<dbReference type="Proteomes" id="UP000689967">
    <property type="component" value="Unassembled WGS sequence"/>
</dbReference>
<keyword evidence="3" id="KW-1185">Reference proteome</keyword>
<dbReference type="InterPro" id="IPR006885">
    <property type="entry name" value="NADH_UbQ_FeS_4_mit-like"/>
</dbReference>
<organism evidence="2 3">
    <name type="scientific">Falsiroseomonas oleicola</name>
    <dbReference type="NCBI Taxonomy" id="2801474"/>
    <lineage>
        <taxon>Bacteria</taxon>
        <taxon>Pseudomonadati</taxon>
        <taxon>Pseudomonadota</taxon>
        <taxon>Alphaproteobacteria</taxon>
        <taxon>Acetobacterales</taxon>
        <taxon>Roseomonadaceae</taxon>
        <taxon>Falsiroseomonas</taxon>
    </lineage>
</organism>
<dbReference type="PANTHER" id="PTHR12219">
    <property type="entry name" value="NADH-UBIQUINONE OXIDOREDUCTASE"/>
    <property type="match status" value="1"/>
</dbReference>